<dbReference type="Pfam" id="PF19040">
    <property type="entry name" value="SGNH"/>
    <property type="match status" value="1"/>
</dbReference>
<feature type="transmembrane region" description="Helical" evidence="1">
    <location>
        <begin position="326"/>
        <end position="344"/>
    </location>
</feature>
<feature type="transmembrane region" description="Helical" evidence="1">
    <location>
        <begin position="365"/>
        <end position="385"/>
    </location>
</feature>
<dbReference type="AlphaFoldDB" id="A0A7X6MII4"/>
<sequence>MFSAPARTGRRFRPEVQGLRAVAVLLVLVYHLNPALLPGGYVGVDAFFVISGFLITSLLYREATEHGKVSIGGFYVRRIRRLLPAATTVLLVTGAVALFLLPVTRLVDTAWQLVASAAYVENLYLAQQAVDYLAADDPPSPVQHFWSLSVEEQFYLVWPLLFVVWALARRRWRASAGTLIVLLGAVLVLSLVCSVLLTSQEAASAYFLPTTRAWELAVGGLLAVGLAHGSLPERWRAPLGWLGLAAIIGSAVAYDDATPFPGWAAILPALGSAAVIAAEDSPARLSASRLLSTAPARWIGDVSYSLYLWHWPLIVFALVLLGQESLGAVEALAVAALSVLLAWATKVWVEDPVRDRGLVRRGRSALAVATAGVVTVAAVSGAVYVRADQERSVTFDPAVHTGPAALGQTTDVGPLYPSPVNAEDDVPTLYDDDCQASHSETDPSDPCVYGPEDATRDVAVLGDSHSAQWVTALEGMAEERGWRLHLYTKSSCAFTDTVMKGPDGGPYTACGDWNRAVVNELEELRPDLVFTSSSTASDPAEETTPEEDLAVVAEGMGRLWEEVAQVSGEVVALRDTPRARRDVVECVAANLDDPSACERSEEDALQDADPQEIAARESGGEVHWVDLTDRFCVDGGCPAVIGNVMVYRDSGHITSTYIDLLTDDLAARMDEALGA</sequence>
<feature type="transmembrane region" description="Helical" evidence="1">
    <location>
        <begin position="238"/>
        <end position="254"/>
    </location>
</feature>
<evidence type="ECO:0000313" key="5">
    <source>
        <dbReference type="Proteomes" id="UP000553209"/>
    </source>
</evidence>
<feature type="transmembrane region" description="Helical" evidence="1">
    <location>
        <begin position="12"/>
        <end position="32"/>
    </location>
</feature>
<evidence type="ECO:0000259" key="3">
    <source>
        <dbReference type="Pfam" id="PF19040"/>
    </source>
</evidence>
<keyword evidence="1" id="KW-0472">Membrane</keyword>
<dbReference type="Proteomes" id="UP000553209">
    <property type="component" value="Unassembled WGS sequence"/>
</dbReference>
<keyword evidence="5" id="KW-1185">Reference proteome</keyword>
<evidence type="ECO:0000256" key="1">
    <source>
        <dbReference type="SAM" id="Phobius"/>
    </source>
</evidence>
<protein>
    <submittedName>
        <fullName evidence="4">Acyltransferase</fullName>
    </submittedName>
</protein>
<feature type="domain" description="Acyltransferase 3" evidence="2">
    <location>
        <begin position="15"/>
        <end position="345"/>
    </location>
</feature>
<feature type="transmembrane region" description="Helical" evidence="1">
    <location>
        <begin position="298"/>
        <end position="320"/>
    </location>
</feature>
<reference evidence="4 5" key="1">
    <citation type="submission" date="2020-04" db="EMBL/GenBank/DDBJ databases">
        <title>MicrobeNet Type strains.</title>
        <authorList>
            <person name="Nicholson A.C."/>
        </authorList>
    </citation>
    <scope>NUCLEOTIDE SEQUENCE [LARGE SCALE GENOMIC DNA]</scope>
    <source>
        <strain evidence="4 5">ATCC 23612</strain>
    </source>
</reference>
<dbReference type="InterPro" id="IPR043968">
    <property type="entry name" value="SGNH"/>
</dbReference>
<dbReference type="InterPro" id="IPR050879">
    <property type="entry name" value="Acyltransferase_3"/>
</dbReference>
<dbReference type="GO" id="GO:0016747">
    <property type="term" value="F:acyltransferase activity, transferring groups other than amino-acyl groups"/>
    <property type="evidence" value="ECO:0007669"/>
    <property type="project" value="InterPro"/>
</dbReference>
<feature type="transmembrane region" description="Helical" evidence="1">
    <location>
        <begin position="38"/>
        <end position="60"/>
    </location>
</feature>
<keyword evidence="4" id="KW-0808">Transferase</keyword>
<organism evidence="4 5">
    <name type="scientific">Nocardiopsis alborubida</name>
    <dbReference type="NCBI Taxonomy" id="146802"/>
    <lineage>
        <taxon>Bacteria</taxon>
        <taxon>Bacillati</taxon>
        <taxon>Actinomycetota</taxon>
        <taxon>Actinomycetes</taxon>
        <taxon>Streptosporangiales</taxon>
        <taxon>Nocardiopsidaceae</taxon>
        <taxon>Nocardiopsis</taxon>
    </lineage>
</organism>
<evidence type="ECO:0000259" key="2">
    <source>
        <dbReference type="Pfam" id="PF01757"/>
    </source>
</evidence>
<feature type="transmembrane region" description="Helical" evidence="1">
    <location>
        <begin position="260"/>
        <end position="278"/>
    </location>
</feature>
<proteinExistence type="predicted"/>
<feature type="domain" description="SGNH" evidence="3">
    <location>
        <begin position="434"/>
        <end position="665"/>
    </location>
</feature>
<dbReference type="GO" id="GO:0009103">
    <property type="term" value="P:lipopolysaccharide biosynthetic process"/>
    <property type="evidence" value="ECO:0007669"/>
    <property type="project" value="TreeGrafter"/>
</dbReference>
<name>A0A7X6MII4_9ACTN</name>
<dbReference type="GO" id="GO:0016020">
    <property type="term" value="C:membrane"/>
    <property type="evidence" value="ECO:0007669"/>
    <property type="project" value="TreeGrafter"/>
</dbReference>
<accession>A0A7X6MII4</accession>
<dbReference type="EMBL" id="JAAXPG010000041">
    <property type="protein sequence ID" value="NKZ01655.1"/>
    <property type="molecule type" value="Genomic_DNA"/>
</dbReference>
<gene>
    <name evidence="4" type="ORF">HGB44_28895</name>
</gene>
<feature type="transmembrane region" description="Helical" evidence="1">
    <location>
        <begin position="153"/>
        <end position="168"/>
    </location>
</feature>
<keyword evidence="1" id="KW-0812">Transmembrane</keyword>
<keyword evidence="4" id="KW-0012">Acyltransferase</keyword>
<keyword evidence="1" id="KW-1133">Transmembrane helix</keyword>
<comment type="caution">
    <text evidence="4">The sequence shown here is derived from an EMBL/GenBank/DDBJ whole genome shotgun (WGS) entry which is preliminary data.</text>
</comment>
<feature type="transmembrane region" description="Helical" evidence="1">
    <location>
        <begin position="180"/>
        <end position="199"/>
    </location>
</feature>
<feature type="transmembrane region" description="Helical" evidence="1">
    <location>
        <begin position="81"/>
        <end position="101"/>
    </location>
</feature>
<dbReference type="PANTHER" id="PTHR23028">
    <property type="entry name" value="ACETYLTRANSFERASE"/>
    <property type="match status" value="1"/>
</dbReference>
<dbReference type="InterPro" id="IPR002656">
    <property type="entry name" value="Acyl_transf_3_dom"/>
</dbReference>
<evidence type="ECO:0000313" key="4">
    <source>
        <dbReference type="EMBL" id="NKZ01655.1"/>
    </source>
</evidence>
<dbReference type="Pfam" id="PF01757">
    <property type="entry name" value="Acyl_transf_3"/>
    <property type="match status" value="1"/>
</dbReference>
<dbReference type="RefSeq" id="WP_061082635.1">
    <property type="nucleotide sequence ID" value="NZ_JAAXPG010000041.1"/>
</dbReference>
<dbReference type="PANTHER" id="PTHR23028:SF53">
    <property type="entry name" value="ACYL_TRANSF_3 DOMAIN-CONTAINING PROTEIN"/>
    <property type="match status" value="1"/>
</dbReference>
<feature type="transmembrane region" description="Helical" evidence="1">
    <location>
        <begin position="211"/>
        <end position="231"/>
    </location>
</feature>